<protein>
    <recommendedName>
        <fullName evidence="6">PH domain-containing protein</fullName>
    </recommendedName>
</protein>
<name>A0A1V8SFG4_9PEZI</name>
<organism evidence="7 8">
    <name type="scientific">Cryoendolithus antarcticus</name>
    <dbReference type="NCBI Taxonomy" id="1507870"/>
    <lineage>
        <taxon>Eukaryota</taxon>
        <taxon>Fungi</taxon>
        <taxon>Dikarya</taxon>
        <taxon>Ascomycota</taxon>
        <taxon>Pezizomycotina</taxon>
        <taxon>Dothideomycetes</taxon>
        <taxon>Dothideomycetidae</taxon>
        <taxon>Cladosporiales</taxon>
        <taxon>Cladosporiaceae</taxon>
        <taxon>Cryoendolithus</taxon>
    </lineage>
</organism>
<dbReference type="GO" id="GO:0097038">
    <property type="term" value="C:perinuclear endoplasmic reticulum"/>
    <property type="evidence" value="ECO:0007669"/>
    <property type="project" value="TreeGrafter"/>
</dbReference>
<dbReference type="EMBL" id="NAJO01000050">
    <property type="protein sequence ID" value="OQN97819.1"/>
    <property type="molecule type" value="Genomic_DNA"/>
</dbReference>
<dbReference type="GO" id="GO:0030011">
    <property type="term" value="P:maintenance of cell polarity"/>
    <property type="evidence" value="ECO:0007669"/>
    <property type="project" value="TreeGrafter"/>
</dbReference>
<dbReference type="Proteomes" id="UP000192596">
    <property type="component" value="Unassembled WGS sequence"/>
</dbReference>
<keyword evidence="8" id="KW-1185">Reference proteome</keyword>
<evidence type="ECO:0000256" key="5">
    <source>
        <dbReference type="SAM" id="MobiDB-lite"/>
    </source>
</evidence>
<comment type="similarity">
    <text evidence="1">Belongs to the OSBP family.</text>
</comment>
<evidence type="ECO:0000313" key="7">
    <source>
        <dbReference type="EMBL" id="OQN97819.1"/>
    </source>
</evidence>
<dbReference type="GO" id="GO:0005886">
    <property type="term" value="C:plasma membrane"/>
    <property type="evidence" value="ECO:0007669"/>
    <property type="project" value="TreeGrafter"/>
</dbReference>
<dbReference type="PROSITE" id="PS50003">
    <property type="entry name" value="PH_DOMAIN"/>
    <property type="match status" value="1"/>
</dbReference>
<dbReference type="GO" id="GO:0034727">
    <property type="term" value="P:piecemeal microautophagy of the nucleus"/>
    <property type="evidence" value="ECO:0007669"/>
    <property type="project" value="TreeGrafter"/>
</dbReference>
<proteinExistence type="inferred from homology"/>
<dbReference type="FunCoup" id="A0A1V8SFG4">
    <property type="interactions" value="172"/>
</dbReference>
<dbReference type="Gene3D" id="2.30.29.30">
    <property type="entry name" value="Pleckstrin-homology domain (PH domain)/Phosphotyrosine-binding domain (PTB)"/>
    <property type="match status" value="1"/>
</dbReference>
<dbReference type="InterPro" id="IPR001849">
    <property type="entry name" value="PH_domain"/>
</dbReference>
<evidence type="ECO:0000313" key="8">
    <source>
        <dbReference type="Proteomes" id="UP000192596"/>
    </source>
</evidence>
<reference evidence="8" key="1">
    <citation type="submission" date="2017-03" db="EMBL/GenBank/DDBJ databases">
        <title>Genomes of endolithic fungi from Antarctica.</title>
        <authorList>
            <person name="Coleine C."/>
            <person name="Masonjones S."/>
            <person name="Stajich J.E."/>
        </authorList>
    </citation>
    <scope>NUCLEOTIDE SEQUENCE [LARGE SCALE GENOMIC DNA]</scope>
    <source>
        <strain evidence="8">CCFEE 5527</strain>
    </source>
</reference>
<feature type="compositionally biased region" description="Low complexity" evidence="5">
    <location>
        <begin position="460"/>
        <end position="474"/>
    </location>
</feature>
<dbReference type="InterPro" id="IPR011993">
    <property type="entry name" value="PH-like_dom_sf"/>
</dbReference>
<dbReference type="GO" id="GO:0032541">
    <property type="term" value="C:cortical endoplasmic reticulum"/>
    <property type="evidence" value="ECO:0007669"/>
    <property type="project" value="TreeGrafter"/>
</dbReference>
<dbReference type="GO" id="GO:0006887">
    <property type="term" value="P:exocytosis"/>
    <property type="evidence" value="ECO:0007669"/>
    <property type="project" value="TreeGrafter"/>
</dbReference>
<gene>
    <name evidence="7" type="ORF">B0A48_16129</name>
</gene>
<evidence type="ECO:0000256" key="4">
    <source>
        <dbReference type="ARBA" id="ARBA00023121"/>
    </source>
</evidence>
<dbReference type="InterPro" id="IPR000648">
    <property type="entry name" value="Oxysterol-bd"/>
</dbReference>
<keyword evidence="4" id="KW-0446">Lipid-binding</keyword>
<dbReference type="GO" id="GO:0005829">
    <property type="term" value="C:cytosol"/>
    <property type="evidence" value="ECO:0007669"/>
    <property type="project" value="TreeGrafter"/>
</dbReference>
<keyword evidence="2" id="KW-0813">Transport</keyword>
<dbReference type="InParanoid" id="A0A1V8SFG4"/>
<dbReference type="OrthoDB" id="1854502at2759"/>
<feature type="region of interest" description="Disordered" evidence="5">
    <location>
        <begin position="564"/>
        <end position="627"/>
    </location>
</feature>
<dbReference type="GO" id="GO:0006897">
    <property type="term" value="P:endocytosis"/>
    <property type="evidence" value="ECO:0007669"/>
    <property type="project" value="TreeGrafter"/>
</dbReference>
<dbReference type="Gene3D" id="3.30.70.3490">
    <property type="match status" value="1"/>
</dbReference>
<dbReference type="Gene3D" id="2.40.160.120">
    <property type="match status" value="1"/>
</dbReference>
<dbReference type="Gene3D" id="2.60.120.680">
    <property type="entry name" value="GOLD domain"/>
    <property type="match status" value="1"/>
</dbReference>
<evidence type="ECO:0000259" key="6">
    <source>
        <dbReference type="PROSITE" id="PS50003"/>
    </source>
</evidence>
<dbReference type="CDD" id="cd13289">
    <property type="entry name" value="PH_Osh3p_yeast"/>
    <property type="match status" value="1"/>
</dbReference>
<feature type="region of interest" description="Disordered" evidence="5">
    <location>
        <begin position="459"/>
        <end position="482"/>
    </location>
</feature>
<evidence type="ECO:0000256" key="1">
    <source>
        <dbReference type="ARBA" id="ARBA00008842"/>
    </source>
</evidence>
<dbReference type="FunFam" id="2.30.29.30:FF:000369">
    <property type="entry name" value="Oxysterol binding protein"/>
    <property type="match status" value="1"/>
</dbReference>
<keyword evidence="3" id="KW-0445">Lipid transport</keyword>
<feature type="region of interest" description="Disordered" evidence="5">
    <location>
        <begin position="54"/>
        <end position="92"/>
    </location>
</feature>
<dbReference type="GO" id="GO:0035621">
    <property type="term" value="P:ER to Golgi ceramide transport"/>
    <property type="evidence" value="ECO:0007669"/>
    <property type="project" value="TreeGrafter"/>
</dbReference>
<dbReference type="FunFam" id="2.40.160.120:FF:000001">
    <property type="entry name" value="Oxysterol-binding protein"/>
    <property type="match status" value="1"/>
</dbReference>
<sequence>MAGIENIVVHSQSYLVRWISVPEHHSISWSVQPHKKSINFGIFKHPGSKNGLTPILPTFDNLEQPPTPGLSGLHQDGAPQDQKRSRRNSILRHDSAALVEKLRTIGMKPVAWNGKCEADRVSTGRYDIPDGEAGMYGLVLDNTFSKNTSKTVLLSMMTHPTSAPPKSGTHLHYSQAFASSQASVSASLDPSFISQEENGAGESALKSALQDTPRPMSRSKGSSRGVELRGAEGVTFYTGVLHKKRRKKAQGYARRFFSLDFTSSTLSYYRNRHSSALRGAVPLSLAVIGVDDKTREFSVDSGAEIWHLKAGNRKDFEGWKQALERASQAAFAISTPVTAVKSHQSLALPSAPNPAEQREWSRMEELVSRVSGTRDAVRGLAKDTDPKYAPGANGVGLGLTTSNGSSGGPSPTAYDAANNYFPEVDESTPGRRPFWKRKPSVERSPSGFMRRTVSAQLSIPGTPSASASPAMGGASHRKPSQVPAMQPSFLDDNTHERCMALLRDLDNVVLDFSALIAESKARRNPPLSMTMSRMSIDSVRDEEFFDAEDGSRTPVQLLNIRRSSEFDESAGSQPEDHFDAGSSASSDGDDTAADGSSMYATTPKTGKRAVFAKPTSIPPLPLPSIKRRTTVIPPKQAPPSIIGFLRKNAGKDLSTVSMPVTANEPTSALQRVAENMEYSHLLDSAASSSLTPAERLLHIAAFALSTLSANRVKERALRKPFNPMLGETFELVREDLGFRFVAEKISHHPVRMACQAESLTNGGWSFAQAPQPTQKFWGKSVELNTEGRCRVQIFGAAEGYNWSQPTCFLRNVIAGEKYVEPVHNLTIIEESGELRAVCTFKAGGMFSGRSEDVTVQLLDRDGTVLPLGLTGKWTESLIRTDTNKPIWNAGALVPDSAKHFGFTAFAATLNEITENESGFLAPTDSRLRPDQRAYEHGNVDDAEAMKAKLEERQRSRRKVLEGHGKQWEPRFFERVDGAGEETWRLKEKGGYWDRRVKGDWNGVEEVFEL</sequence>
<dbReference type="SUPFAM" id="SSF50729">
    <property type="entry name" value="PH domain-like"/>
    <property type="match status" value="1"/>
</dbReference>
<dbReference type="GO" id="GO:0032934">
    <property type="term" value="F:sterol binding"/>
    <property type="evidence" value="ECO:0007669"/>
    <property type="project" value="TreeGrafter"/>
</dbReference>
<accession>A0A1V8SFG4</accession>
<dbReference type="PANTHER" id="PTHR10972:SF203">
    <property type="entry name" value="OXYSTEROL-BINDING PROTEIN HOMOLOG 3"/>
    <property type="match status" value="1"/>
</dbReference>
<evidence type="ECO:0000256" key="3">
    <source>
        <dbReference type="ARBA" id="ARBA00023055"/>
    </source>
</evidence>
<dbReference type="SUPFAM" id="SSF144000">
    <property type="entry name" value="Oxysterol-binding protein-like"/>
    <property type="match status" value="1"/>
</dbReference>
<dbReference type="Pfam" id="PF01237">
    <property type="entry name" value="Oxysterol_BP"/>
    <property type="match status" value="1"/>
</dbReference>
<dbReference type="GO" id="GO:0120009">
    <property type="term" value="P:intermembrane lipid transfer"/>
    <property type="evidence" value="ECO:0007669"/>
    <property type="project" value="UniProtKB-ARBA"/>
</dbReference>
<evidence type="ECO:0000256" key="2">
    <source>
        <dbReference type="ARBA" id="ARBA00022448"/>
    </source>
</evidence>
<comment type="caution">
    <text evidence="7">The sequence shown here is derived from an EMBL/GenBank/DDBJ whole genome shotgun (WGS) entry which is preliminary data.</text>
</comment>
<dbReference type="PANTHER" id="PTHR10972">
    <property type="entry name" value="OXYSTEROL-BINDING PROTEIN-RELATED"/>
    <property type="match status" value="1"/>
</dbReference>
<dbReference type="SUPFAM" id="SSF101576">
    <property type="entry name" value="Supernatant protein factor (SPF), C-terminal domain"/>
    <property type="match status" value="1"/>
</dbReference>
<dbReference type="InterPro" id="IPR037239">
    <property type="entry name" value="OSBP_sf"/>
</dbReference>
<dbReference type="Pfam" id="PF15409">
    <property type="entry name" value="PH_8"/>
    <property type="match status" value="1"/>
</dbReference>
<dbReference type="STRING" id="1507870.A0A1V8SFG4"/>
<feature type="domain" description="PH" evidence="6">
    <location>
        <begin position="234"/>
        <end position="328"/>
    </location>
</feature>
<dbReference type="SMART" id="SM00233">
    <property type="entry name" value="PH"/>
    <property type="match status" value="1"/>
</dbReference>
<feature type="region of interest" description="Disordered" evidence="5">
    <location>
        <begin position="423"/>
        <end position="446"/>
    </location>
</feature>
<dbReference type="AlphaFoldDB" id="A0A1V8SFG4"/>
<feature type="region of interest" description="Disordered" evidence="5">
    <location>
        <begin position="199"/>
        <end position="225"/>
    </location>
</feature>
<dbReference type="InterPro" id="IPR036598">
    <property type="entry name" value="GOLD_dom_sf"/>
</dbReference>
<dbReference type="InterPro" id="IPR041680">
    <property type="entry name" value="PH_8"/>
</dbReference>